<sequence length="355" mass="38603">MPGIWSETDGVWKALEPARFALERELHDLIEGSPGMLPLAGAPVLTVLGREVRCGTGYADLLAVETETGTPVVIEIKLASNTDRRLVLTQVLGYAAFLRRLDVAGLEAVVAPHLAKRQLTSIAEAADAAAGNPAFDTTAFRAALAAALDEGRLRCVVVIDTAPPELIELVGYLQDVSNDRLDLDLVTVTAYDVGGRRVLVPQLIEPDRAIAELPPAGRMPSPEPSVTDGPEVFAASIDTVEPERRSLLQQLLTWAIDLERQRLATLQTAAGRNRWTLRVHIHGQRRGLVTLWNENGGFVSPFRSVFLQEAPATLRELDERHPDQIGAGNYIRTEEIADVLPLLTAAYREAAGVRE</sequence>
<organism evidence="1 2">
    <name type="scientific">Jiangella mangrovi</name>
    <dbReference type="NCBI Taxonomy" id="1524084"/>
    <lineage>
        <taxon>Bacteria</taxon>
        <taxon>Bacillati</taxon>
        <taxon>Actinomycetota</taxon>
        <taxon>Actinomycetes</taxon>
        <taxon>Jiangellales</taxon>
        <taxon>Jiangellaceae</taxon>
        <taxon>Jiangella</taxon>
    </lineage>
</organism>
<protein>
    <recommendedName>
        <fullName evidence="3">DUF91 domain-containing protein</fullName>
    </recommendedName>
</protein>
<dbReference type="Gene3D" id="3.40.1350.10">
    <property type="match status" value="1"/>
</dbReference>
<evidence type="ECO:0000313" key="2">
    <source>
        <dbReference type="Proteomes" id="UP000542813"/>
    </source>
</evidence>
<dbReference type="Proteomes" id="UP000542813">
    <property type="component" value="Unassembled WGS sequence"/>
</dbReference>
<dbReference type="RefSeq" id="WP_184828726.1">
    <property type="nucleotide sequence ID" value="NZ_JACHMM010000001.1"/>
</dbReference>
<gene>
    <name evidence="1" type="ORF">HD601_006302</name>
</gene>
<dbReference type="GO" id="GO:0003676">
    <property type="term" value="F:nucleic acid binding"/>
    <property type="evidence" value="ECO:0007669"/>
    <property type="project" value="InterPro"/>
</dbReference>
<accession>A0A7W9LPZ6</accession>
<proteinExistence type="predicted"/>
<dbReference type="AlphaFoldDB" id="A0A7W9LPZ6"/>
<reference evidence="1 2" key="1">
    <citation type="submission" date="2020-08" db="EMBL/GenBank/DDBJ databases">
        <title>Sequencing the genomes of 1000 actinobacteria strains.</title>
        <authorList>
            <person name="Klenk H.-P."/>
        </authorList>
    </citation>
    <scope>NUCLEOTIDE SEQUENCE [LARGE SCALE GENOMIC DNA]</scope>
    <source>
        <strain evidence="1 2">DSM 102122</strain>
    </source>
</reference>
<evidence type="ECO:0000313" key="1">
    <source>
        <dbReference type="EMBL" id="MBB5791727.1"/>
    </source>
</evidence>
<keyword evidence="2" id="KW-1185">Reference proteome</keyword>
<dbReference type="EMBL" id="JACHMM010000001">
    <property type="protein sequence ID" value="MBB5791727.1"/>
    <property type="molecule type" value="Genomic_DNA"/>
</dbReference>
<comment type="caution">
    <text evidence="1">The sequence shown here is derived from an EMBL/GenBank/DDBJ whole genome shotgun (WGS) entry which is preliminary data.</text>
</comment>
<dbReference type="InterPro" id="IPR011856">
    <property type="entry name" value="tRNA_endonuc-like_dom_sf"/>
</dbReference>
<name>A0A7W9LPZ6_9ACTN</name>
<evidence type="ECO:0008006" key="3">
    <source>
        <dbReference type="Google" id="ProtNLM"/>
    </source>
</evidence>